<dbReference type="AlphaFoldDB" id="A0A382RX56"/>
<proteinExistence type="predicted"/>
<evidence type="ECO:0000259" key="1">
    <source>
        <dbReference type="Pfam" id="PF13742"/>
    </source>
</evidence>
<dbReference type="EMBL" id="UINC01124850">
    <property type="protein sequence ID" value="SVD02274.1"/>
    <property type="molecule type" value="Genomic_DNA"/>
</dbReference>
<dbReference type="GO" id="GO:0003676">
    <property type="term" value="F:nucleic acid binding"/>
    <property type="evidence" value="ECO:0007669"/>
    <property type="project" value="InterPro"/>
</dbReference>
<feature type="domain" description="OB-fold nucleic acid binding" evidence="1">
    <location>
        <begin position="1"/>
        <end position="91"/>
    </location>
</feature>
<dbReference type="InterPro" id="IPR003753">
    <property type="entry name" value="Exonuc_VII_L"/>
</dbReference>
<evidence type="ECO:0000313" key="2">
    <source>
        <dbReference type="EMBL" id="SVD02274.1"/>
    </source>
</evidence>
<dbReference type="GO" id="GO:0009318">
    <property type="term" value="C:exodeoxyribonuclease VII complex"/>
    <property type="evidence" value="ECO:0007669"/>
    <property type="project" value="InterPro"/>
</dbReference>
<dbReference type="PANTHER" id="PTHR30008:SF0">
    <property type="entry name" value="EXODEOXYRIBONUCLEASE 7 LARGE SUBUNIT"/>
    <property type="match status" value="1"/>
</dbReference>
<reference evidence="2" key="1">
    <citation type="submission" date="2018-05" db="EMBL/GenBank/DDBJ databases">
        <authorList>
            <person name="Lanie J.A."/>
            <person name="Ng W.-L."/>
            <person name="Kazmierczak K.M."/>
            <person name="Andrzejewski T.M."/>
            <person name="Davidsen T.M."/>
            <person name="Wayne K.J."/>
            <person name="Tettelin H."/>
            <person name="Glass J.I."/>
            <person name="Rusch D."/>
            <person name="Podicherti R."/>
            <person name="Tsui H.-C.T."/>
            <person name="Winkler M.E."/>
        </authorList>
    </citation>
    <scope>NUCLEOTIDE SEQUENCE</scope>
</reference>
<feature type="non-terminal residue" evidence="2">
    <location>
        <position position="1"/>
    </location>
</feature>
<sequence length="102" mass="11501">VSEITAVVRTTLEMTYPEVFIEGEISNARVWKTGHLYFTLKDQGAQLNAVMFRSSLRSLQFKPENGQQVMARGRLSVYEPKGEYQIVCEHLEPQGLGALQLA</sequence>
<dbReference type="GO" id="GO:0008855">
    <property type="term" value="F:exodeoxyribonuclease VII activity"/>
    <property type="evidence" value="ECO:0007669"/>
    <property type="project" value="InterPro"/>
</dbReference>
<protein>
    <recommendedName>
        <fullName evidence="1">OB-fold nucleic acid binding domain-containing protein</fullName>
    </recommendedName>
</protein>
<gene>
    <name evidence="2" type="ORF">METZ01_LOCUS355128</name>
</gene>
<dbReference type="Pfam" id="PF13742">
    <property type="entry name" value="tRNA_anti_2"/>
    <property type="match status" value="1"/>
</dbReference>
<organism evidence="2">
    <name type="scientific">marine metagenome</name>
    <dbReference type="NCBI Taxonomy" id="408172"/>
    <lineage>
        <taxon>unclassified sequences</taxon>
        <taxon>metagenomes</taxon>
        <taxon>ecological metagenomes</taxon>
    </lineage>
</organism>
<dbReference type="InterPro" id="IPR025824">
    <property type="entry name" value="OB-fold_nuc-bd_dom"/>
</dbReference>
<name>A0A382RX56_9ZZZZ</name>
<feature type="non-terminal residue" evidence="2">
    <location>
        <position position="102"/>
    </location>
</feature>
<accession>A0A382RX56</accession>
<dbReference type="PANTHER" id="PTHR30008">
    <property type="entry name" value="EXODEOXYRIBONUCLEASE 7 LARGE SUBUNIT"/>
    <property type="match status" value="1"/>
</dbReference>
<dbReference type="CDD" id="cd04489">
    <property type="entry name" value="ExoVII_LU_OBF"/>
    <property type="match status" value="1"/>
</dbReference>
<dbReference type="GO" id="GO:0006308">
    <property type="term" value="P:DNA catabolic process"/>
    <property type="evidence" value="ECO:0007669"/>
    <property type="project" value="InterPro"/>
</dbReference>